<keyword evidence="2" id="KW-1185">Reference proteome</keyword>
<accession>A0A378KIA3</accession>
<evidence type="ECO:0000313" key="2">
    <source>
        <dbReference type="Proteomes" id="UP000254794"/>
    </source>
</evidence>
<protein>
    <submittedName>
        <fullName evidence="1">Uncharacterized protein</fullName>
    </submittedName>
</protein>
<dbReference type="Proteomes" id="UP000254794">
    <property type="component" value="Unassembled WGS sequence"/>
</dbReference>
<name>A0A378KIA3_9GAMM</name>
<dbReference type="AlphaFoldDB" id="A0A378KIA3"/>
<reference evidence="1 2" key="1">
    <citation type="submission" date="2018-06" db="EMBL/GenBank/DDBJ databases">
        <authorList>
            <consortium name="Pathogen Informatics"/>
            <person name="Doyle S."/>
        </authorList>
    </citation>
    <scope>NUCLEOTIDE SEQUENCE [LARGE SCALE GENOMIC DNA]</scope>
    <source>
        <strain evidence="1 2">NCTC13316</strain>
    </source>
</reference>
<organism evidence="1 2">
    <name type="scientific">Legionella busanensis</name>
    <dbReference type="NCBI Taxonomy" id="190655"/>
    <lineage>
        <taxon>Bacteria</taxon>
        <taxon>Pseudomonadati</taxon>
        <taxon>Pseudomonadota</taxon>
        <taxon>Gammaproteobacteria</taxon>
        <taxon>Legionellales</taxon>
        <taxon>Legionellaceae</taxon>
        <taxon>Legionella</taxon>
    </lineage>
</organism>
<dbReference type="EMBL" id="UGOD01000005">
    <property type="protein sequence ID" value="STX81504.1"/>
    <property type="molecule type" value="Genomic_DNA"/>
</dbReference>
<proteinExistence type="predicted"/>
<sequence length="53" mass="6148">MLWYVLQLLVANKREPGIPGSLFAGHKYNQHDYIMQNVKQLTAHPAHKVHQLL</sequence>
<evidence type="ECO:0000313" key="1">
    <source>
        <dbReference type="EMBL" id="STX81504.1"/>
    </source>
</evidence>
<gene>
    <name evidence="1" type="ORF">NCTC13316_03377</name>
</gene>